<evidence type="ECO:0000313" key="13">
    <source>
        <dbReference type="Proteomes" id="UP000678499"/>
    </source>
</evidence>
<feature type="transmembrane region" description="Helical" evidence="11">
    <location>
        <begin position="94"/>
        <end position="119"/>
    </location>
</feature>
<gene>
    <name evidence="12" type="ORF">NMOB1V02_LOCUS8381</name>
</gene>
<dbReference type="GO" id="GO:0008146">
    <property type="term" value="F:sulfotransferase activity"/>
    <property type="evidence" value="ECO:0007669"/>
    <property type="project" value="InterPro"/>
</dbReference>
<keyword evidence="9" id="KW-0325">Glycoprotein</keyword>
<evidence type="ECO:0000256" key="6">
    <source>
        <dbReference type="ARBA" id="ARBA00022989"/>
    </source>
</evidence>
<feature type="region of interest" description="Disordered" evidence="10">
    <location>
        <begin position="153"/>
        <end position="173"/>
    </location>
</feature>
<dbReference type="InterPro" id="IPR027417">
    <property type="entry name" value="P-loop_NTPase"/>
</dbReference>
<evidence type="ECO:0000256" key="8">
    <source>
        <dbReference type="ARBA" id="ARBA00023136"/>
    </source>
</evidence>
<keyword evidence="4 11" id="KW-0812">Transmembrane</keyword>
<dbReference type="Gene3D" id="3.40.50.300">
    <property type="entry name" value="P-loop containing nucleotide triphosphate hydrolases"/>
    <property type="match status" value="2"/>
</dbReference>
<dbReference type="InterPro" id="IPR007734">
    <property type="entry name" value="Heparan_SO4_2-O-STrfase"/>
</dbReference>
<comment type="similarity">
    <text evidence="2">Belongs to the sulfotransferase 3 family.</text>
</comment>
<dbReference type="EMBL" id="OA884390">
    <property type="protein sequence ID" value="CAD7280724.1"/>
    <property type="molecule type" value="Genomic_DNA"/>
</dbReference>
<comment type="subcellular location">
    <subcellularLocation>
        <location evidence="1">Golgi apparatus membrane</location>
        <topology evidence="1">Single-pass type II membrane protein</topology>
    </subcellularLocation>
</comment>
<dbReference type="Pfam" id="PF03567">
    <property type="entry name" value="Sulfotransfer_2"/>
    <property type="match status" value="1"/>
</dbReference>
<protein>
    <submittedName>
        <fullName evidence="12">Uncharacterized protein</fullName>
    </submittedName>
</protein>
<dbReference type="AlphaFoldDB" id="A0A7R9BT14"/>
<keyword evidence="7" id="KW-0333">Golgi apparatus</keyword>
<keyword evidence="5" id="KW-0735">Signal-anchor</keyword>
<name>A0A7R9BT14_9CRUS</name>
<keyword evidence="3" id="KW-0808">Transferase</keyword>
<evidence type="ECO:0000313" key="12">
    <source>
        <dbReference type="EMBL" id="CAD7280724.1"/>
    </source>
</evidence>
<organism evidence="12">
    <name type="scientific">Notodromas monacha</name>
    <dbReference type="NCBI Taxonomy" id="399045"/>
    <lineage>
        <taxon>Eukaryota</taxon>
        <taxon>Metazoa</taxon>
        <taxon>Ecdysozoa</taxon>
        <taxon>Arthropoda</taxon>
        <taxon>Crustacea</taxon>
        <taxon>Oligostraca</taxon>
        <taxon>Ostracoda</taxon>
        <taxon>Podocopa</taxon>
        <taxon>Podocopida</taxon>
        <taxon>Cypridocopina</taxon>
        <taxon>Cypridoidea</taxon>
        <taxon>Cyprididae</taxon>
        <taxon>Notodromas</taxon>
    </lineage>
</organism>
<feature type="compositionally biased region" description="Polar residues" evidence="10">
    <location>
        <begin position="161"/>
        <end position="170"/>
    </location>
</feature>
<evidence type="ECO:0000256" key="1">
    <source>
        <dbReference type="ARBA" id="ARBA00004323"/>
    </source>
</evidence>
<dbReference type="PANTHER" id="PTHR12129">
    <property type="entry name" value="HEPARAN SULFATE 2-O-SULFOTRANSFERASE"/>
    <property type="match status" value="1"/>
</dbReference>
<dbReference type="InterPro" id="IPR005331">
    <property type="entry name" value="Sulfotransferase"/>
</dbReference>
<evidence type="ECO:0000256" key="5">
    <source>
        <dbReference type="ARBA" id="ARBA00022968"/>
    </source>
</evidence>
<dbReference type="PANTHER" id="PTHR12129:SF20">
    <property type="entry name" value="HEPARAN SULFATE 2-O-SULFOTRANSFERASE PIPE"/>
    <property type="match status" value="1"/>
</dbReference>
<keyword evidence="6 11" id="KW-1133">Transmembrane helix</keyword>
<evidence type="ECO:0000256" key="10">
    <source>
        <dbReference type="SAM" id="MobiDB-lite"/>
    </source>
</evidence>
<dbReference type="GO" id="GO:0000139">
    <property type="term" value="C:Golgi membrane"/>
    <property type="evidence" value="ECO:0007669"/>
    <property type="project" value="UniProtKB-SubCell"/>
</dbReference>
<evidence type="ECO:0000256" key="2">
    <source>
        <dbReference type="ARBA" id="ARBA00010569"/>
    </source>
</evidence>
<reference evidence="12" key="1">
    <citation type="submission" date="2020-11" db="EMBL/GenBank/DDBJ databases">
        <authorList>
            <person name="Tran Van P."/>
        </authorList>
    </citation>
    <scope>NUCLEOTIDE SEQUENCE</scope>
</reference>
<evidence type="ECO:0000256" key="11">
    <source>
        <dbReference type="SAM" id="Phobius"/>
    </source>
</evidence>
<accession>A0A7R9BT14</accession>
<keyword evidence="8 11" id="KW-0472">Membrane</keyword>
<evidence type="ECO:0000256" key="7">
    <source>
        <dbReference type="ARBA" id="ARBA00023034"/>
    </source>
</evidence>
<dbReference type="EMBL" id="CAJPEX010002353">
    <property type="protein sequence ID" value="CAG0920876.1"/>
    <property type="molecule type" value="Genomic_DNA"/>
</dbReference>
<evidence type="ECO:0000256" key="9">
    <source>
        <dbReference type="ARBA" id="ARBA00023180"/>
    </source>
</evidence>
<dbReference type="Proteomes" id="UP000678499">
    <property type="component" value="Unassembled WGS sequence"/>
</dbReference>
<sequence>MEKETEKRKKTIITQPFIPLTAAAAAAAAFGGRQRSRIRRRWSRMAKRLSSTSIGRHDKCSEGIYNVTGGDFLPCPAVGAPETRPPRTAGVREASCMLCSGGWVILLAIVGSLCLYSKYSELRERIHSVTEPDSSSSNVQSGKIPDSIAKNTNKVAKAHHGSSQSASKPVSSEKNKIIQPWEIPIKGDLNFTKKAQLGDVLFFNGVPRSGSGPILGLLELLSKENKYRFKSENPTISNDKIYINADAEREIVDTVSSMKSPAAYGTRTAFVDFKKYGKKFPIMVSIVRQPFERLLSSFFIVRAPWVTVGRYKAKPELGMPTIEWVVKLCPTFSAMPAWAEERGKQMCRKSKRLFPLPRTLKAVFSLGMPSASGSGVQRKLGPTIEDKCAFSVPMKTTHAACEKIFWNAKTLKAVFSLGMPSASGSGVQRKLGPTIEDKCAFSVPMKTTHAGFLKHLPFDSSHALKMAKANVEKHYAVVGVLEDFNKTLAVLSHYVPKFFRGAARLYEDQGDDLPGAEKNWYKRPVSQEIQDLVSRNLTNEIDFYNFCRQRLHSQYVAIQKQLRPKAGLPNQKYAADND</sequence>
<dbReference type="OrthoDB" id="10019582at2759"/>
<evidence type="ECO:0000256" key="3">
    <source>
        <dbReference type="ARBA" id="ARBA00022679"/>
    </source>
</evidence>
<evidence type="ECO:0000256" key="4">
    <source>
        <dbReference type="ARBA" id="ARBA00022692"/>
    </source>
</evidence>
<keyword evidence="13" id="KW-1185">Reference proteome</keyword>
<proteinExistence type="inferred from homology"/>